<organism evidence="2 3">
    <name type="scientific">Kipferlia bialata</name>
    <dbReference type="NCBI Taxonomy" id="797122"/>
    <lineage>
        <taxon>Eukaryota</taxon>
        <taxon>Metamonada</taxon>
        <taxon>Carpediemonas-like organisms</taxon>
        <taxon>Kipferlia</taxon>
    </lineage>
</organism>
<feature type="transmembrane region" description="Helical" evidence="1">
    <location>
        <begin position="129"/>
        <end position="152"/>
    </location>
</feature>
<keyword evidence="1" id="KW-1133">Transmembrane helix</keyword>
<evidence type="ECO:0000256" key="1">
    <source>
        <dbReference type="SAM" id="Phobius"/>
    </source>
</evidence>
<evidence type="ECO:0000313" key="3">
    <source>
        <dbReference type="Proteomes" id="UP000265618"/>
    </source>
</evidence>
<feature type="transmembrane region" description="Helical" evidence="1">
    <location>
        <begin position="92"/>
        <end position="117"/>
    </location>
</feature>
<dbReference type="EMBL" id="BDIP01001848">
    <property type="protein sequence ID" value="GIQ85257.1"/>
    <property type="molecule type" value="Genomic_DNA"/>
</dbReference>
<feature type="transmembrane region" description="Helical" evidence="1">
    <location>
        <begin position="20"/>
        <end position="42"/>
    </location>
</feature>
<sequence length="175" mass="18969">MIDLTLQAVVPLDMDKMNDLHRSAASVFFMSSVVLIMCSLSLDSAVARRDSPEVQSSQVLEGVEESDATDRVLGEPEGEGMYTMPYSRVRKYLAFTLLGFFIAPFVLVLGVGASVGLSSMSVALEENPVILSIFAIVQWATVALILAVCYSFRPCLERVAVSVNVQGAVTKRAQE</sequence>
<dbReference type="Proteomes" id="UP000265618">
    <property type="component" value="Unassembled WGS sequence"/>
</dbReference>
<gene>
    <name evidence="2" type="ORF">KIPB_006896</name>
</gene>
<evidence type="ECO:0000313" key="2">
    <source>
        <dbReference type="EMBL" id="GIQ85257.1"/>
    </source>
</evidence>
<name>A0A9K3GJK8_9EUKA</name>
<keyword evidence="3" id="KW-1185">Reference proteome</keyword>
<dbReference type="AlphaFoldDB" id="A0A9K3GJK8"/>
<comment type="caution">
    <text evidence="2">The sequence shown here is derived from an EMBL/GenBank/DDBJ whole genome shotgun (WGS) entry which is preliminary data.</text>
</comment>
<protein>
    <recommendedName>
        <fullName evidence="4">Transmembrane protein</fullName>
    </recommendedName>
</protein>
<evidence type="ECO:0008006" key="4">
    <source>
        <dbReference type="Google" id="ProtNLM"/>
    </source>
</evidence>
<proteinExistence type="predicted"/>
<reference evidence="2 3" key="1">
    <citation type="journal article" date="2018" name="PLoS ONE">
        <title>The draft genome of Kipferlia bialata reveals reductive genome evolution in fornicate parasites.</title>
        <authorList>
            <person name="Tanifuji G."/>
            <person name="Takabayashi S."/>
            <person name="Kume K."/>
            <person name="Takagi M."/>
            <person name="Nakayama T."/>
            <person name="Kamikawa R."/>
            <person name="Inagaki Y."/>
            <person name="Hashimoto T."/>
        </authorList>
    </citation>
    <scope>NUCLEOTIDE SEQUENCE [LARGE SCALE GENOMIC DNA]</scope>
    <source>
        <strain evidence="2">NY0173</strain>
    </source>
</reference>
<keyword evidence="1" id="KW-0472">Membrane</keyword>
<keyword evidence="1" id="KW-0812">Transmembrane</keyword>
<accession>A0A9K3GJK8</accession>